<evidence type="ECO:0000313" key="4">
    <source>
        <dbReference type="EMBL" id="KRN18119.1"/>
    </source>
</evidence>
<proteinExistence type="inferred from homology"/>
<dbReference type="InterPro" id="IPR004788">
    <property type="entry name" value="Ribose5P_isomerase_type_A"/>
</dbReference>
<dbReference type="InterPro" id="IPR037171">
    <property type="entry name" value="NagB/RpiA_transferase-like"/>
</dbReference>
<dbReference type="Proteomes" id="UP000050865">
    <property type="component" value="Unassembled WGS sequence"/>
</dbReference>
<dbReference type="SUPFAM" id="SSF100950">
    <property type="entry name" value="NagB/RpiA/CoA transferase-like"/>
    <property type="match status" value="1"/>
</dbReference>
<dbReference type="CDD" id="cd01398">
    <property type="entry name" value="RPI_A"/>
    <property type="match status" value="1"/>
</dbReference>
<dbReference type="FunFam" id="3.40.50.1360:FF:000001">
    <property type="entry name" value="Ribose-5-phosphate isomerase A"/>
    <property type="match status" value="1"/>
</dbReference>
<dbReference type="PANTHER" id="PTHR11934:SF0">
    <property type="entry name" value="RIBOSE-5-PHOSPHATE ISOMERASE"/>
    <property type="match status" value="1"/>
</dbReference>
<sequence length="229" mass="25272">MSQDELKKMAGKWASKYIEDDMTVGLGTGTTVKFLVDAVAERLNNKTLKGIRAVCTSSRTANQAKGLGIPVVDLNDVSHIDLCIDGADEVDEHFQGIKGGGGAQTLEKMVATNSLRNIWIVDASKMVKQLGTFPLPTEVIPFGCERVFTKLKWAGLEPKFRLDDAGKRFVTHNGNYIIDLHLGRIDHPHKLAQYLDRQVGILEHGLFLDIVDEVVVGTNDGVREYKALR</sequence>
<comment type="function">
    <text evidence="3">Catalyzes the reversible conversion of ribose-5-phosphate to ribulose 5-phosphate.</text>
</comment>
<evidence type="ECO:0000256" key="2">
    <source>
        <dbReference type="ARBA" id="ARBA00023235"/>
    </source>
</evidence>
<feature type="binding site" evidence="3">
    <location>
        <begin position="85"/>
        <end position="88"/>
    </location>
    <ligand>
        <name>substrate</name>
    </ligand>
</feature>
<dbReference type="EC" id="5.3.1.6" evidence="3"/>
<feature type="active site" description="Proton acceptor" evidence="3">
    <location>
        <position position="107"/>
    </location>
</feature>
<dbReference type="GO" id="GO:0005829">
    <property type="term" value="C:cytosol"/>
    <property type="evidence" value="ECO:0007669"/>
    <property type="project" value="TreeGrafter"/>
</dbReference>
<feature type="binding site" evidence="3">
    <location>
        <begin position="28"/>
        <end position="31"/>
    </location>
    <ligand>
        <name>substrate</name>
    </ligand>
</feature>
<comment type="catalytic activity">
    <reaction evidence="1 3">
        <text>aldehydo-D-ribose 5-phosphate = D-ribulose 5-phosphate</text>
        <dbReference type="Rhea" id="RHEA:14657"/>
        <dbReference type="ChEBI" id="CHEBI:58121"/>
        <dbReference type="ChEBI" id="CHEBI:58273"/>
        <dbReference type="EC" id="5.3.1.6"/>
    </reaction>
</comment>
<dbReference type="RefSeq" id="WP_054664754.1">
    <property type="nucleotide sequence ID" value="NZ_AYZJ01000102.1"/>
</dbReference>
<evidence type="ECO:0000256" key="3">
    <source>
        <dbReference type="HAMAP-Rule" id="MF_00170"/>
    </source>
</evidence>
<comment type="subunit">
    <text evidence="3">Homodimer.</text>
</comment>
<dbReference type="GO" id="GO:0004751">
    <property type="term" value="F:ribose-5-phosphate isomerase activity"/>
    <property type="evidence" value="ECO:0007669"/>
    <property type="project" value="UniProtKB-UniRule"/>
</dbReference>
<gene>
    <name evidence="3" type="primary">rpiA</name>
    <name evidence="4" type="ORF">FC75_GL000938</name>
</gene>
<comment type="similarity">
    <text evidence="3">Belongs to the ribose 5-phosphate isomerase family.</text>
</comment>
<dbReference type="NCBIfam" id="NF001924">
    <property type="entry name" value="PRK00702.1"/>
    <property type="match status" value="1"/>
</dbReference>
<dbReference type="PATRIC" id="fig|1423730.4.peg.990"/>
<dbReference type="OrthoDB" id="5870696at2"/>
<comment type="caution">
    <text evidence="4">The sequence shown here is derived from an EMBL/GenBank/DDBJ whole genome shotgun (WGS) entry which is preliminary data.</text>
</comment>
<reference evidence="4 5" key="1">
    <citation type="journal article" date="2015" name="Genome Announc.">
        <title>Expanding the biotechnology potential of lactobacilli through comparative genomics of 213 strains and associated genera.</title>
        <authorList>
            <person name="Sun Z."/>
            <person name="Harris H.M."/>
            <person name="McCann A."/>
            <person name="Guo C."/>
            <person name="Argimon S."/>
            <person name="Zhang W."/>
            <person name="Yang X."/>
            <person name="Jeffery I.B."/>
            <person name="Cooney J.C."/>
            <person name="Kagawa T.F."/>
            <person name="Liu W."/>
            <person name="Song Y."/>
            <person name="Salvetti E."/>
            <person name="Wrobel A."/>
            <person name="Rasinkangas P."/>
            <person name="Parkhill J."/>
            <person name="Rea M.C."/>
            <person name="O'Sullivan O."/>
            <person name="Ritari J."/>
            <person name="Douillard F.P."/>
            <person name="Paul Ross R."/>
            <person name="Yang R."/>
            <person name="Briner A.E."/>
            <person name="Felis G.E."/>
            <person name="de Vos W.M."/>
            <person name="Barrangou R."/>
            <person name="Klaenhammer T.R."/>
            <person name="Caufield P.W."/>
            <person name="Cui Y."/>
            <person name="Zhang H."/>
            <person name="O'Toole P.W."/>
        </authorList>
    </citation>
    <scope>NUCLEOTIDE SEQUENCE [LARGE SCALE GENOMIC DNA]</scope>
    <source>
        <strain evidence="4 5">DSM 22697</strain>
    </source>
</reference>
<dbReference type="Pfam" id="PF06026">
    <property type="entry name" value="Rib_5-P_isom_A"/>
    <property type="match status" value="1"/>
</dbReference>
<dbReference type="GO" id="GO:0009052">
    <property type="term" value="P:pentose-phosphate shunt, non-oxidative branch"/>
    <property type="evidence" value="ECO:0007669"/>
    <property type="project" value="UniProtKB-UniRule"/>
</dbReference>
<accession>A0A0R2EYK1</accession>
<dbReference type="HAMAP" id="MF_00170">
    <property type="entry name" value="Rib_5P_isom_A"/>
    <property type="match status" value="1"/>
</dbReference>
<protein>
    <recommendedName>
        <fullName evidence="3">Ribose-5-phosphate isomerase A</fullName>
        <ecNumber evidence="3">5.3.1.6</ecNumber>
    </recommendedName>
    <alternativeName>
        <fullName evidence="3">Phosphoriboisomerase A</fullName>
        <shortName evidence="3">PRI</shortName>
    </alternativeName>
</protein>
<dbReference type="InterPro" id="IPR020672">
    <property type="entry name" value="Ribose5P_isomerase_typA_subgr"/>
</dbReference>
<comment type="pathway">
    <text evidence="3">Carbohydrate degradation; pentose phosphate pathway; D-ribose 5-phosphate from D-ribulose 5-phosphate (non-oxidative stage): step 1/1.</text>
</comment>
<dbReference type="AlphaFoldDB" id="A0A0R2EYK1"/>
<name>A0A0R2EYK1_9LACO</name>
<dbReference type="UniPathway" id="UPA00115">
    <property type="reaction ID" value="UER00412"/>
</dbReference>
<keyword evidence="2 3" id="KW-0413">Isomerase</keyword>
<dbReference type="GO" id="GO:0006014">
    <property type="term" value="P:D-ribose metabolic process"/>
    <property type="evidence" value="ECO:0007669"/>
    <property type="project" value="TreeGrafter"/>
</dbReference>
<dbReference type="Gene3D" id="3.40.50.1360">
    <property type="match status" value="1"/>
</dbReference>
<dbReference type="SUPFAM" id="SSF75445">
    <property type="entry name" value="D-ribose-5-phosphate isomerase (RpiA), lid domain"/>
    <property type="match status" value="1"/>
</dbReference>
<evidence type="ECO:0000313" key="5">
    <source>
        <dbReference type="Proteomes" id="UP000050865"/>
    </source>
</evidence>
<feature type="binding site" evidence="3">
    <location>
        <begin position="98"/>
        <end position="101"/>
    </location>
    <ligand>
        <name>substrate</name>
    </ligand>
</feature>
<organism evidence="4 5">
    <name type="scientific">Lacticaseibacillus camelliae DSM 22697 = JCM 13995</name>
    <dbReference type="NCBI Taxonomy" id="1423730"/>
    <lineage>
        <taxon>Bacteria</taxon>
        <taxon>Bacillati</taxon>
        <taxon>Bacillota</taxon>
        <taxon>Bacilli</taxon>
        <taxon>Lactobacillales</taxon>
        <taxon>Lactobacillaceae</taxon>
        <taxon>Lacticaseibacillus</taxon>
    </lineage>
</organism>
<dbReference type="Gene3D" id="3.30.70.260">
    <property type="match status" value="1"/>
</dbReference>
<keyword evidence="5" id="KW-1185">Reference proteome</keyword>
<evidence type="ECO:0000256" key="1">
    <source>
        <dbReference type="ARBA" id="ARBA00001713"/>
    </source>
</evidence>
<dbReference type="NCBIfam" id="TIGR00021">
    <property type="entry name" value="rpiA"/>
    <property type="match status" value="1"/>
</dbReference>
<dbReference type="EMBL" id="AYZJ01000102">
    <property type="protein sequence ID" value="KRN18119.1"/>
    <property type="molecule type" value="Genomic_DNA"/>
</dbReference>
<feature type="binding site" evidence="3">
    <location>
        <position position="125"/>
    </location>
    <ligand>
        <name>substrate</name>
    </ligand>
</feature>
<dbReference type="PANTHER" id="PTHR11934">
    <property type="entry name" value="RIBOSE-5-PHOSPHATE ISOMERASE"/>
    <property type="match status" value="1"/>
</dbReference>
<dbReference type="STRING" id="1423730.FC75_GL000938"/>